<dbReference type="Proteomes" id="UP000249130">
    <property type="component" value="Unassembled WGS sequence"/>
</dbReference>
<evidence type="ECO:0000313" key="8">
    <source>
        <dbReference type="Proteomes" id="UP000249130"/>
    </source>
</evidence>
<dbReference type="InterPro" id="IPR005471">
    <property type="entry name" value="Tscrpt_reg_IclR_N"/>
</dbReference>
<dbReference type="PROSITE" id="PS51077">
    <property type="entry name" value="HTH_ICLR"/>
    <property type="match status" value="1"/>
</dbReference>
<dbReference type="SUPFAM" id="SSF46785">
    <property type="entry name" value="Winged helix' DNA-binding domain"/>
    <property type="match status" value="1"/>
</dbReference>
<dbReference type="GO" id="GO:0003677">
    <property type="term" value="F:DNA binding"/>
    <property type="evidence" value="ECO:0007669"/>
    <property type="project" value="UniProtKB-KW"/>
</dbReference>
<dbReference type="Gene3D" id="3.30.450.40">
    <property type="match status" value="1"/>
</dbReference>
<accession>A0A327KQY1</accession>
<dbReference type="FunFam" id="1.10.10.10:FF:000056">
    <property type="entry name" value="IclR family transcriptional regulator"/>
    <property type="match status" value="1"/>
</dbReference>
<gene>
    <name evidence="7" type="ORF">CH341_23955</name>
</gene>
<feature type="region of interest" description="Disordered" evidence="4">
    <location>
        <begin position="1"/>
        <end position="21"/>
    </location>
</feature>
<keyword evidence="3" id="KW-0804">Transcription</keyword>
<keyword evidence="2" id="KW-0238">DNA-binding</keyword>
<keyword evidence="8" id="KW-1185">Reference proteome</keyword>
<dbReference type="GO" id="GO:0045892">
    <property type="term" value="P:negative regulation of DNA-templated transcription"/>
    <property type="evidence" value="ECO:0007669"/>
    <property type="project" value="TreeGrafter"/>
</dbReference>
<evidence type="ECO:0000256" key="2">
    <source>
        <dbReference type="ARBA" id="ARBA00023125"/>
    </source>
</evidence>
<dbReference type="Pfam" id="PF01614">
    <property type="entry name" value="IclR_C"/>
    <property type="match status" value="1"/>
</dbReference>
<dbReference type="Pfam" id="PF09339">
    <property type="entry name" value="HTH_IclR"/>
    <property type="match status" value="1"/>
</dbReference>
<dbReference type="PANTHER" id="PTHR30136">
    <property type="entry name" value="HELIX-TURN-HELIX TRANSCRIPTIONAL REGULATOR, ICLR FAMILY"/>
    <property type="match status" value="1"/>
</dbReference>
<dbReference type="Gene3D" id="1.10.10.10">
    <property type="entry name" value="Winged helix-like DNA-binding domain superfamily/Winged helix DNA-binding domain"/>
    <property type="match status" value="1"/>
</dbReference>
<dbReference type="RefSeq" id="WP_111421528.1">
    <property type="nucleotide sequence ID" value="NZ_NPEX01000237.1"/>
</dbReference>
<dbReference type="SUPFAM" id="SSF55781">
    <property type="entry name" value="GAF domain-like"/>
    <property type="match status" value="1"/>
</dbReference>
<dbReference type="OrthoDB" id="6057486at2"/>
<feature type="domain" description="HTH iclR-type" evidence="5">
    <location>
        <begin position="22"/>
        <end position="84"/>
    </location>
</feature>
<dbReference type="InterPro" id="IPR036390">
    <property type="entry name" value="WH_DNA-bd_sf"/>
</dbReference>
<proteinExistence type="predicted"/>
<dbReference type="InterPro" id="IPR050707">
    <property type="entry name" value="HTH_MetabolicPath_Reg"/>
</dbReference>
<evidence type="ECO:0000313" key="7">
    <source>
        <dbReference type="EMBL" id="RAI40364.1"/>
    </source>
</evidence>
<sequence>MTAASGKVASPRAAGEKPGGENQSVARALAILDLLAGQPEPLGVREIARRLRLAPSIAQRLIKTLANAGYLEQTDATLRYMIGYKAFHVGSSFVGQSSLHSAVMPELYVLAEQEISGFLGVRRDRSVVYLATVQSAGPVAVNHRPGAQTYLHSTAMGKALLAELSDDEVRMLLAHKPLPKLTERTKVALPQLIAELATVRRLGYATSDQENRQGFFSVGAVVRDVSGAAIAVISGAVPTAGLKQPDRTRIAQLVLSAARNASRKLGAPAARVTAAR</sequence>
<name>A0A327KQY1_9BRAD</name>
<evidence type="ECO:0000256" key="4">
    <source>
        <dbReference type="SAM" id="MobiDB-lite"/>
    </source>
</evidence>
<dbReference type="InterPro" id="IPR036388">
    <property type="entry name" value="WH-like_DNA-bd_sf"/>
</dbReference>
<evidence type="ECO:0000256" key="3">
    <source>
        <dbReference type="ARBA" id="ARBA00023163"/>
    </source>
</evidence>
<reference evidence="7 8" key="1">
    <citation type="submission" date="2017-07" db="EMBL/GenBank/DDBJ databases">
        <title>Draft Genome Sequences of Select Purple Nonsulfur Bacteria.</title>
        <authorList>
            <person name="Lasarre B."/>
            <person name="Mckinlay J.B."/>
        </authorList>
    </citation>
    <scope>NUCLEOTIDE SEQUENCE [LARGE SCALE GENOMIC DNA]</scope>
    <source>
        <strain evidence="7 8">DSM 5909</strain>
    </source>
</reference>
<evidence type="ECO:0000259" key="6">
    <source>
        <dbReference type="PROSITE" id="PS51078"/>
    </source>
</evidence>
<keyword evidence="1" id="KW-0805">Transcription regulation</keyword>
<dbReference type="PANTHER" id="PTHR30136:SF24">
    <property type="entry name" value="HTH-TYPE TRANSCRIPTIONAL REPRESSOR ALLR"/>
    <property type="match status" value="1"/>
</dbReference>
<dbReference type="SMART" id="SM00346">
    <property type="entry name" value="HTH_ICLR"/>
    <property type="match status" value="1"/>
</dbReference>
<evidence type="ECO:0000256" key="1">
    <source>
        <dbReference type="ARBA" id="ARBA00023015"/>
    </source>
</evidence>
<dbReference type="InterPro" id="IPR029016">
    <property type="entry name" value="GAF-like_dom_sf"/>
</dbReference>
<comment type="caution">
    <text evidence="7">The sequence shown here is derived from an EMBL/GenBank/DDBJ whole genome shotgun (WGS) entry which is preliminary data.</text>
</comment>
<evidence type="ECO:0008006" key="9">
    <source>
        <dbReference type="Google" id="ProtNLM"/>
    </source>
</evidence>
<dbReference type="AlphaFoldDB" id="A0A327KQY1"/>
<dbReference type="PROSITE" id="PS51078">
    <property type="entry name" value="ICLR_ED"/>
    <property type="match status" value="1"/>
</dbReference>
<protein>
    <recommendedName>
        <fullName evidence="9">IclR family transcriptional regulator</fullName>
    </recommendedName>
</protein>
<organism evidence="7 8">
    <name type="scientific">Rhodoplanes roseus</name>
    <dbReference type="NCBI Taxonomy" id="29409"/>
    <lineage>
        <taxon>Bacteria</taxon>
        <taxon>Pseudomonadati</taxon>
        <taxon>Pseudomonadota</taxon>
        <taxon>Alphaproteobacteria</taxon>
        <taxon>Hyphomicrobiales</taxon>
        <taxon>Nitrobacteraceae</taxon>
        <taxon>Rhodoplanes</taxon>
    </lineage>
</organism>
<dbReference type="InterPro" id="IPR014757">
    <property type="entry name" value="Tscrpt_reg_IclR_C"/>
</dbReference>
<dbReference type="EMBL" id="NPEX01000237">
    <property type="protein sequence ID" value="RAI40364.1"/>
    <property type="molecule type" value="Genomic_DNA"/>
</dbReference>
<evidence type="ECO:0000259" key="5">
    <source>
        <dbReference type="PROSITE" id="PS51077"/>
    </source>
</evidence>
<dbReference type="GO" id="GO:0003700">
    <property type="term" value="F:DNA-binding transcription factor activity"/>
    <property type="evidence" value="ECO:0007669"/>
    <property type="project" value="TreeGrafter"/>
</dbReference>
<feature type="domain" description="IclR-ED" evidence="6">
    <location>
        <begin position="85"/>
        <end position="267"/>
    </location>
</feature>